<proteinExistence type="predicted"/>
<name>A0A413R469_9FIRM</name>
<evidence type="ECO:0000259" key="1">
    <source>
        <dbReference type="Pfam" id="PF13539"/>
    </source>
</evidence>
<dbReference type="CDD" id="cd14845">
    <property type="entry name" value="L-Ala-D-Glu_peptidase_like"/>
    <property type="match status" value="1"/>
</dbReference>
<keyword evidence="3" id="KW-1185">Reference proteome</keyword>
<dbReference type="EMBL" id="QSFD01000023">
    <property type="protein sequence ID" value="RHA16336.1"/>
    <property type="molecule type" value="Genomic_DNA"/>
</dbReference>
<evidence type="ECO:0000313" key="3">
    <source>
        <dbReference type="Proteomes" id="UP000284779"/>
    </source>
</evidence>
<comment type="caution">
    <text evidence="2">The sequence shown here is derived from an EMBL/GenBank/DDBJ whole genome shotgun (WGS) entry which is preliminary data.</text>
</comment>
<organism evidence="2 3">
    <name type="scientific">Eubacterium ventriosum</name>
    <dbReference type="NCBI Taxonomy" id="39496"/>
    <lineage>
        <taxon>Bacteria</taxon>
        <taxon>Bacillati</taxon>
        <taxon>Bacillota</taxon>
        <taxon>Clostridia</taxon>
        <taxon>Eubacteriales</taxon>
        <taxon>Eubacteriaceae</taxon>
        <taxon>Eubacterium</taxon>
    </lineage>
</organism>
<dbReference type="InterPro" id="IPR009045">
    <property type="entry name" value="Zn_M74/Hedgehog-like"/>
</dbReference>
<accession>A0A413R469</accession>
<protein>
    <submittedName>
        <fullName evidence="2">M15 family peptidase</fullName>
    </submittedName>
</protein>
<dbReference type="SUPFAM" id="SSF55166">
    <property type="entry name" value="Hedgehog/DD-peptidase"/>
    <property type="match status" value="1"/>
</dbReference>
<dbReference type="AlphaFoldDB" id="A0A413R469"/>
<dbReference type="Gene3D" id="2.30.30.40">
    <property type="entry name" value="SH3 Domains"/>
    <property type="match status" value="1"/>
</dbReference>
<dbReference type="InterPro" id="IPR039561">
    <property type="entry name" value="Peptidase_M15C"/>
</dbReference>
<feature type="domain" description="Peptidase M15C" evidence="1">
    <location>
        <begin position="68"/>
        <end position="134"/>
    </location>
</feature>
<dbReference type="Gene3D" id="3.30.1380.10">
    <property type="match status" value="1"/>
</dbReference>
<dbReference type="GO" id="GO:0008233">
    <property type="term" value="F:peptidase activity"/>
    <property type="evidence" value="ECO:0007669"/>
    <property type="project" value="InterPro"/>
</dbReference>
<gene>
    <name evidence="2" type="ORF">DW944_11515</name>
</gene>
<evidence type="ECO:0000313" key="2">
    <source>
        <dbReference type="EMBL" id="RHA16336.1"/>
    </source>
</evidence>
<dbReference type="Proteomes" id="UP000284779">
    <property type="component" value="Unassembled WGS sequence"/>
</dbReference>
<dbReference type="Pfam" id="PF13539">
    <property type="entry name" value="Peptidase_M15_4"/>
    <property type="match status" value="1"/>
</dbReference>
<sequence length="219" mass="25103">MKKEHDIRIDRTKLHPWLNYKLTLLLKQCAKKGIYLIITQGFRSKAEQDALYAQGRTKKGKIVTNAKGSDYSSQHQWGIAFDIALKYDVDGDGRITDDTYNNKGIKKVAKIAKSKKVGLAWGGDWVSPVDTPHFYLDKWGDTPSKLKKKYGVFNNFKKTWTKEVFGTKKGLNIWNKTRTKVLKKKLPNKTKVNVMYIGKGYAKVEYNGVVGYMKAKYLL</sequence>
<reference evidence="2 3" key="1">
    <citation type="submission" date="2018-08" db="EMBL/GenBank/DDBJ databases">
        <title>A genome reference for cultivated species of the human gut microbiota.</title>
        <authorList>
            <person name="Zou Y."/>
            <person name="Xue W."/>
            <person name="Luo G."/>
        </authorList>
    </citation>
    <scope>NUCLEOTIDE SEQUENCE [LARGE SCALE GENOMIC DNA]</scope>
    <source>
        <strain evidence="2 3">AM44-11BH</strain>
    </source>
</reference>
<dbReference type="RefSeq" id="WP_117971791.1">
    <property type="nucleotide sequence ID" value="NZ_QSFD01000023.1"/>
</dbReference>